<evidence type="ECO:0000256" key="8">
    <source>
        <dbReference type="ARBA" id="ARBA00037071"/>
    </source>
</evidence>
<dbReference type="Pfam" id="PF00254">
    <property type="entry name" value="FKBP_C"/>
    <property type="match status" value="1"/>
</dbReference>
<dbReference type="PANTHER" id="PTHR47861:SF3">
    <property type="entry name" value="FKBP-TYPE PEPTIDYL-PROLYL CIS-TRANS ISOMERASE SLYD"/>
    <property type="match status" value="1"/>
</dbReference>
<dbReference type="RefSeq" id="WP_077926023.1">
    <property type="nucleotide sequence ID" value="NZ_BAABKE010000001.1"/>
</dbReference>
<keyword evidence="4" id="KW-0963">Cytoplasm</keyword>
<keyword evidence="7 9" id="KW-0413">Isomerase</keyword>
<evidence type="ECO:0000256" key="3">
    <source>
        <dbReference type="ARBA" id="ARBA00006577"/>
    </source>
</evidence>
<dbReference type="EMBL" id="BAABKE010000001">
    <property type="protein sequence ID" value="GAA5093586.1"/>
    <property type="molecule type" value="Genomic_DNA"/>
</dbReference>
<evidence type="ECO:0000256" key="10">
    <source>
        <dbReference type="RuleBase" id="RU003915"/>
    </source>
</evidence>
<evidence type="ECO:0000259" key="11">
    <source>
        <dbReference type="PROSITE" id="PS50059"/>
    </source>
</evidence>
<dbReference type="InterPro" id="IPR046357">
    <property type="entry name" value="PPIase_dom_sf"/>
</dbReference>
<keyword evidence="5 9" id="KW-0697">Rotamase</keyword>
<keyword evidence="13" id="KW-1185">Reference proteome</keyword>
<evidence type="ECO:0000256" key="4">
    <source>
        <dbReference type="ARBA" id="ARBA00022490"/>
    </source>
</evidence>
<evidence type="ECO:0000256" key="6">
    <source>
        <dbReference type="ARBA" id="ARBA00023186"/>
    </source>
</evidence>
<evidence type="ECO:0000256" key="5">
    <source>
        <dbReference type="ARBA" id="ARBA00023110"/>
    </source>
</evidence>
<dbReference type="PANTHER" id="PTHR47861">
    <property type="entry name" value="FKBP-TYPE PEPTIDYL-PROLYL CIS-TRANS ISOMERASE SLYD"/>
    <property type="match status" value="1"/>
</dbReference>
<comment type="caution">
    <text evidence="12">The sequence shown here is derived from an EMBL/GenBank/DDBJ whole genome shotgun (WGS) entry which is preliminary data.</text>
</comment>
<accession>A0ABP9MF76</accession>
<sequence length="161" mass="17416">MSIAPNKVVSVFYTLTDDAGNVIDSNKGQEQPLTYIQGVGMMIPGFEKALEGAAAGQQVAFSVAPEEGYGLRSEENVFTISKSQHFKDSDDIQVGGMIAAEENGHQRHFVILSVEGDDITLDANHFLAGKTLNFDVEIKEVRDATAQELDHGHVHAGGYDH</sequence>
<gene>
    <name evidence="12" type="ORF">GCM10023338_00810</name>
</gene>
<dbReference type="GO" id="GO:0016853">
    <property type="term" value="F:isomerase activity"/>
    <property type="evidence" value="ECO:0007669"/>
    <property type="project" value="UniProtKB-KW"/>
</dbReference>
<evidence type="ECO:0000256" key="7">
    <source>
        <dbReference type="ARBA" id="ARBA00023235"/>
    </source>
</evidence>
<dbReference type="SUPFAM" id="SSF54534">
    <property type="entry name" value="FKBP-like"/>
    <property type="match status" value="1"/>
</dbReference>
<keyword evidence="6" id="KW-0143">Chaperone</keyword>
<evidence type="ECO:0000313" key="13">
    <source>
        <dbReference type="Proteomes" id="UP001500631"/>
    </source>
</evidence>
<feature type="domain" description="PPIase FKBP-type" evidence="11">
    <location>
        <begin position="6"/>
        <end position="80"/>
    </location>
</feature>
<dbReference type="Proteomes" id="UP001500631">
    <property type="component" value="Unassembled WGS sequence"/>
</dbReference>
<comment type="catalytic activity">
    <reaction evidence="1 9 10">
        <text>[protein]-peptidylproline (omega=180) = [protein]-peptidylproline (omega=0)</text>
        <dbReference type="Rhea" id="RHEA:16237"/>
        <dbReference type="Rhea" id="RHEA-COMP:10747"/>
        <dbReference type="Rhea" id="RHEA-COMP:10748"/>
        <dbReference type="ChEBI" id="CHEBI:83833"/>
        <dbReference type="ChEBI" id="CHEBI:83834"/>
        <dbReference type="EC" id="5.2.1.8"/>
    </reaction>
</comment>
<comment type="subcellular location">
    <subcellularLocation>
        <location evidence="2">Cytoplasm</location>
    </subcellularLocation>
</comment>
<dbReference type="EC" id="5.2.1.8" evidence="10"/>
<organism evidence="12 13">
    <name type="scientific">Wohlfahrtiimonas larvae</name>
    <dbReference type="NCBI Taxonomy" id="1157986"/>
    <lineage>
        <taxon>Bacteria</taxon>
        <taxon>Pseudomonadati</taxon>
        <taxon>Pseudomonadota</taxon>
        <taxon>Gammaproteobacteria</taxon>
        <taxon>Cardiobacteriales</taxon>
        <taxon>Ignatzschineriaceae</taxon>
        <taxon>Wohlfahrtiimonas</taxon>
    </lineage>
</organism>
<evidence type="ECO:0000256" key="9">
    <source>
        <dbReference type="PROSITE-ProRule" id="PRU00277"/>
    </source>
</evidence>
<evidence type="ECO:0000256" key="1">
    <source>
        <dbReference type="ARBA" id="ARBA00000971"/>
    </source>
</evidence>
<proteinExistence type="inferred from homology"/>
<comment type="function">
    <text evidence="8">Also involved in hydrogenase metallocenter assembly, probably by participating in the nickel insertion step. This function in hydrogenase biosynthesis requires chaperone activity and the presence of the metal-binding domain, but not PPIase activity.</text>
</comment>
<dbReference type="InterPro" id="IPR001179">
    <property type="entry name" value="PPIase_FKBP_dom"/>
</dbReference>
<protein>
    <recommendedName>
        <fullName evidence="10">Peptidyl-prolyl cis-trans isomerase</fullName>
        <ecNumber evidence="10">5.2.1.8</ecNumber>
    </recommendedName>
</protein>
<reference evidence="13" key="1">
    <citation type="journal article" date="2019" name="Int. J. Syst. Evol. Microbiol.">
        <title>The Global Catalogue of Microorganisms (GCM) 10K type strain sequencing project: providing services to taxonomists for standard genome sequencing and annotation.</title>
        <authorList>
            <consortium name="The Broad Institute Genomics Platform"/>
            <consortium name="The Broad Institute Genome Sequencing Center for Infectious Disease"/>
            <person name="Wu L."/>
            <person name="Ma J."/>
        </authorList>
    </citation>
    <scope>NUCLEOTIDE SEQUENCE [LARGE SCALE GENOMIC DNA]</scope>
    <source>
        <strain evidence="13">JCM 18424</strain>
    </source>
</reference>
<dbReference type="Gene3D" id="3.10.50.40">
    <property type="match status" value="1"/>
</dbReference>
<name>A0ABP9MF76_9GAMM</name>
<dbReference type="PROSITE" id="PS50059">
    <property type="entry name" value="FKBP_PPIASE"/>
    <property type="match status" value="1"/>
</dbReference>
<comment type="similarity">
    <text evidence="3 10">Belongs to the FKBP-type PPIase family.</text>
</comment>
<evidence type="ECO:0000313" key="12">
    <source>
        <dbReference type="EMBL" id="GAA5093586.1"/>
    </source>
</evidence>
<evidence type="ECO:0000256" key="2">
    <source>
        <dbReference type="ARBA" id="ARBA00004496"/>
    </source>
</evidence>